<keyword evidence="4" id="KW-0808">Transferase</keyword>
<proteinExistence type="inferred from homology"/>
<gene>
    <name evidence="32" type="ORF">Q7C36_001022</name>
</gene>
<evidence type="ECO:0000256" key="1">
    <source>
        <dbReference type="ARBA" id="ARBA00004123"/>
    </source>
</evidence>
<dbReference type="Gene3D" id="1.10.510.10">
    <property type="entry name" value="Transferase(Phosphotransferase) domain 1"/>
    <property type="match status" value="1"/>
</dbReference>
<evidence type="ECO:0000256" key="18">
    <source>
        <dbReference type="ARBA" id="ARBA00038999"/>
    </source>
</evidence>
<keyword evidence="9" id="KW-0418">Kinase</keyword>
<dbReference type="GO" id="GO:0004713">
    <property type="term" value="F:protein tyrosine kinase activity"/>
    <property type="evidence" value="ECO:0007669"/>
    <property type="project" value="UniProtKB-KW"/>
</dbReference>
<evidence type="ECO:0000256" key="23">
    <source>
        <dbReference type="ARBA" id="ARBA00049299"/>
    </source>
</evidence>
<evidence type="ECO:0000256" key="5">
    <source>
        <dbReference type="ARBA" id="ARBA00022723"/>
    </source>
</evidence>
<keyword evidence="33" id="KW-1185">Reference proteome</keyword>
<evidence type="ECO:0000313" key="33">
    <source>
        <dbReference type="Proteomes" id="UP001187315"/>
    </source>
</evidence>
<feature type="compositionally biased region" description="Basic and acidic residues" evidence="29">
    <location>
        <begin position="988"/>
        <end position="1004"/>
    </location>
</feature>
<keyword evidence="12" id="KW-0805">Transcription regulation</keyword>
<dbReference type="GO" id="GO:0005925">
    <property type="term" value="C:focal adhesion"/>
    <property type="evidence" value="ECO:0007669"/>
    <property type="project" value="UniProtKB-ARBA"/>
</dbReference>
<dbReference type="PROSITE" id="PS00108">
    <property type="entry name" value="PROTEIN_KINASE_ST"/>
    <property type="match status" value="1"/>
</dbReference>
<keyword evidence="7 28" id="KW-0547">Nucleotide-binding</keyword>
<comment type="similarity">
    <text evidence="17">Belongs to the protein kinase superfamily. STE Ser/Thr protein kinase family. MAP kinase kinase subfamily.</text>
</comment>
<reference evidence="32" key="1">
    <citation type="submission" date="2023-08" db="EMBL/GenBank/DDBJ databases">
        <title>Pelteobagrus vachellii genome.</title>
        <authorList>
            <person name="Liu H."/>
        </authorList>
    </citation>
    <scope>NUCLEOTIDE SEQUENCE</scope>
    <source>
        <strain evidence="32">PRFRI_2022a</strain>
        <tissue evidence="32">Muscle</tissue>
    </source>
</reference>
<dbReference type="SUPFAM" id="SSF57667">
    <property type="entry name" value="beta-beta-alpha zinc fingers"/>
    <property type="match status" value="2"/>
</dbReference>
<keyword evidence="8 27" id="KW-0863">Zinc-finger</keyword>
<dbReference type="Pfam" id="PF00651">
    <property type="entry name" value="BTB"/>
    <property type="match status" value="1"/>
</dbReference>
<feature type="compositionally biased region" description="Basic and acidic residues" evidence="29">
    <location>
        <begin position="428"/>
        <end position="448"/>
    </location>
</feature>
<keyword evidence="11 28" id="KW-0067">ATP-binding</keyword>
<evidence type="ECO:0000256" key="14">
    <source>
        <dbReference type="ARBA" id="ARBA00023137"/>
    </source>
</evidence>
<evidence type="ECO:0000256" key="19">
    <source>
        <dbReference type="ARBA" id="ARBA00040617"/>
    </source>
</evidence>
<keyword evidence="6" id="KW-0677">Repeat</keyword>
<dbReference type="Gene3D" id="3.30.200.20">
    <property type="entry name" value="Phosphorylase Kinase, domain 1"/>
    <property type="match status" value="1"/>
</dbReference>
<evidence type="ECO:0000256" key="15">
    <source>
        <dbReference type="ARBA" id="ARBA00023163"/>
    </source>
</evidence>
<feature type="compositionally biased region" description="Low complexity" evidence="29">
    <location>
        <begin position="968"/>
        <end position="978"/>
    </location>
</feature>
<dbReference type="PANTHER" id="PTHR47448:SF3">
    <property type="entry name" value="MITOGEN-ACTIVATED PROTEIN KINASE KINASE 2"/>
    <property type="match status" value="1"/>
</dbReference>
<feature type="compositionally biased region" description="Basic and acidic residues" evidence="29">
    <location>
        <begin position="575"/>
        <end position="595"/>
    </location>
</feature>
<dbReference type="GO" id="GO:0005770">
    <property type="term" value="C:late endosome"/>
    <property type="evidence" value="ECO:0007669"/>
    <property type="project" value="UniProtKB-ARBA"/>
</dbReference>
<feature type="domain" description="C2H2-type" evidence="31">
    <location>
        <begin position="894"/>
        <end position="929"/>
    </location>
</feature>
<dbReference type="GO" id="GO:0032872">
    <property type="term" value="P:regulation of stress-activated MAPK cascade"/>
    <property type="evidence" value="ECO:0007669"/>
    <property type="project" value="UniProtKB-ARBA"/>
</dbReference>
<evidence type="ECO:0000259" key="31">
    <source>
        <dbReference type="PROSITE" id="PS50157"/>
    </source>
</evidence>
<dbReference type="Pfam" id="PF00096">
    <property type="entry name" value="zf-C2H2"/>
    <property type="match status" value="3"/>
</dbReference>
<evidence type="ECO:0000256" key="26">
    <source>
        <dbReference type="ARBA" id="ARBA00076479"/>
    </source>
</evidence>
<evidence type="ECO:0000256" key="24">
    <source>
        <dbReference type="ARBA" id="ARBA00051693"/>
    </source>
</evidence>
<dbReference type="PANTHER" id="PTHR47448">
    <property type="entry name" value="DUAL SPECIFICITY MITOGEN-ACTIVATED PROTEIN KINASE KINASE DSOR1-LIKE PROTEIN"/>
    <property type="match status" value="1"/>
</dbReference>
<feature type="region of interest" description="Disordered" evidence="29">
    <location>
        <begin position="915"/>
        <end position="1004"/>
    </location>
</feature>
<dbReference type="InterPro" id="IPR013087">
    <property type="entry name" value="Znf_C2H2_type"/>
</dbReference>
<evidence type="ECO:0000256" key="21">
    <source>
        <dbReference type="ARBA" id="ARBA00042349"/>
    </source>
</evidence>
<sequence>MAPKKPRPVPLNITPTGEGQQSTNADAASEANLEALQKKLGELDLDEQQRKRLEAFLTQKAQVGELKDDDFEPICELGAGNGGVVHKVRHKPSRLVMARKLIHLEIKPAIRNQIIRELQVLHECNSPYIVGFYGAFYSDGEISICMEHMDGGSLDQVLKEARRIPEEILGKVSIAVLRGLAYLREKHQIMHRDVKPSNILVNSRGEIKLCDFGVSGQLIDSMANSFVGTRSYMSPERLQGTHYSVQSDVWSMGLSLVELAIGRYPIPPPDAKELEAIFGRPVLDGAGTAGHSMSPRPRPPGRPISGHGMDSRPAMAIFELLDYIVNEPPPKLPHGVFTSDFQDFVTKCLMKNPADRADLKMLMGHTFIKRAEVDEVDFAGWLCKTMGLNQPSTPTPWSGQLTSPCSSSLTLLLPQGFLQRIRGFEKQGQLKRERASKRESPREEERRDKQTHKISTTAITDRQTDRRQDGDPGGGCDWRLGGRLVEDVVGGRQAGVRGRGGPSLAAERQSVYALDFVHAEALAALLDFAYTATLTVSRSSVADILSAARLLEISPVQEICTHLLDTKVLSLPTGSERREDDLEEDGKCGRRSREQGNRLRAREYLEFFQRGAHWSSSCSTPELRDMPAHLHFSHRNGADSNGTPSNYFPPPGAGLVIQPPPELEDDPDEQQDAKDVLIWARGNGTEALSRFYAPSSQNGHFYLHQSEPKAEREAEVEREVERGPASALLQQMMDSIERQKERPAGAENEGADGDEPDVEFYLKYFNSVQREESTVPLWASVRGGEGRGTGGQPSTGNAGGERKMRSKAFQKCPICSKVIQGAGKLPRHIRTHTGEKPYECAICKVRFTRQDKLKVHMRKHTGEKPYLCTQCGAAFAHNYDLKNHMRVHTGLRPYQCSSCFKTFVRSDHLHRHLKKDGCNGIPSRRGRKPRVREPDVLEAPLEPTGAGLRSNRGQLHPEDEDDEEEEGIGVVVMEGVTESHTHSPLADGEARGDATTRQRDAKTP</sequence>
<evidence type="ECO:0000256" key="28">
    <source>
        <dbReference type="PROSITE-ProRule" id="PRU10141"/>
    </source>
</evidence>
<comment type="caution">
    <text evidence="32">The sequence shown here is derived from an EMBL/GenBank/DDBJ whole genome shotgun (WGS) entry which is preliminary data.</text>
</comment>
<dbReference type="InterPro" id="IPR000719">
    <property type="entry name" value="Prot_kinase_dom"/>
</dbReference>
<dbReference type="SMART" id="SM00220">
    <property type="entry name" value="S_TKc"/>
    <property type="match status" value="1"/>
</dbReference>
<evidence type="ECO:0000256" key="25">
    <source>
        <dbReference type="ARBA" id="ARBA00070670"/>
    </source>
</evidence>
<dbReference type="GO" id="GO:2000641">
    <property type="term" value="P:regulation of early endosome to late endosome transport"/>
    <property type="evidence" value="ECO:0007669"/>
    <property type="project" value="UniProtKB-ARBA"/>
</dbReference>
<dbReference type="GO" id="GO:0005634">
    <property type="term" value="C:nucleus"/>
    <property type="evidence" value="ECO:0007669"/>
    <property type="project" value="UniProtKB-SubCell"/>
</dbReference>
<keyword evidence="3" id="KW-0597">Phosphoprotein</keyword>
<keyword evidence="10" id="KW-0862">Zinc</keyword>
<dbReference type="InterPro" id="IPR008271">
    <property type="entry name" value="Ser/Thr_kinase_AS"/>
</dbReference>
<dbReference type="PROSITE" id="PS00107">
    <property type="entry name" value="PROTEIN_KINASE_ATP"/>
    <property type="match status" value="1"/>
</dbReference>
<keyword evidence="15" id="KW-0804">Transcription</keyword>
<feature type="compositionally biased region" description="Polar residues" evidence="29">
    <location>
        <begin position="13"/>
        <end position="26"/>
    </location>
</feature>
<dbReference type="AlphaFoldDB" id="A0AA88TJD8"/>
<feature type="domain" description="C2H2-type" evidence="31">
    <location>
        <begin position="810"/>
        <end position="837"/>
    </location>
</feature>
<dbReference type="InterPro" id="IPR011009">
    <property type="entry name" value="Kinase-like_dom_sf"/>
</dbReference>
<feature type="region of interest" description="Disordered" evidence="29">
    <location>
        <begin position="1"/>
        <end position="28"/>
    </location>
</feature>
<dbReference type="EMBL" id="JAVHJS010000001">
    <property type="protein sequence ID" value="KAK2869151.1"/>
    <property type="molecule type" value="Genomic_DNA"/>
</dbReference>
<dbReference type="SUPFAM" id="SSF54695">
    <property type="entry name" value="POZ domain"/>
    <property type="match status" value="1"/>
</dbReference>
<evidence type="ECO:0000256" key="17">
    <source>
        <dbReference type="ARBA" id="ARBA00038035"/>
    </source>
</evidence>
<comment type="catalytic activity">
    <reaction evidence="23">
        <text>L-threonyl-[protein] + ATP = O-phospho-L-threonyl-[protein] + ADP + H(+)</text>
        <dbReference type="Rhea" id="RHEA:46608"/>
        <dbReference type="Rhea" id="RHEA-COMP:11060"/>
        <dbReference type="Rhea" id="RHEA-COMP:11605"/>
        <dbReference type="ChEBI" id="CHEBI:15378"/>
        <dbReference type="ChEBI" id="CHEBI:30013"/>
        <dbReference type="ChEBI" id="CHEBI:30616"/>
        <dbReference type="ChEBI" id="CHEBI:61977"/>
        <dbReference type="ChEBI" id="CHEBI:456216"/>
        <dbReference type="EC" id="2.7.12.2"/>
    </reaction>
</comment>
<dbReference type="GO" id="GO:0090170">
    <property type="term" value="P:regulation of Golgi inheritance"/>
    <property type="evidence" value="ECO:0007669"/>
    <property type="project" value="UniProtKB-ARBA"/>
</dbReference>
<dbReference type="GO" id="GO:0005524">
    <property type="term" value="F:ATP binding"/>
    <property type="evidence" value="ECO:0007669"/>
    <property type="project" value="UniProtKB-UniRule"/>
</dbReference>
<feature type="domain" description="C2H2-type" evidence="31">
    <location>
        <begin position="838"/>
        <end position="865"/>
    </location>
</feature>
<evidence type="ECO:0000256" key="6">
    <source>
        <dbReference type="ARBA" id="ARBA00022737"/>
    </source>
</evidence>
<dbReference type="InterPro" id="IPR000210">
    <property type="entry name" value="BTB/POZ_dom"/>
</dbReference>
<dbReference type="GO" id="GO:0008270">
    <property type="term" value="F:zinc ion binding"/>
    <property type="evidence" value="ECO:0007669"/>
    <property type="project" value="UniProtKB-KW"/>
</dbReference>
<feature type="region of interest" description="Disordered" evidence="29">
    <location>
        <begin position="633"/>
        <end position="669"/>
    </location>
</feature>
<feature type="region of interest" description="Disordered" evidence="29">
    <location>
        <begin position="574"/>
        <end position="595"/>
    </location>
</feature>
<evidence type="ECO:0000256" key="3">
    <source>
        <dbReference type="ARBA" id="ARBA00022553"/>
    </source>
</evidence>
<evidence type="ECO:0000256" key="12">
    <source>
        <dbReference type="ARBA" id="ARBA00023015"/>
    </source>
</evidence>
<organism evidence="32 33">
    <name type="scientific">Tachysurus vachellii</name>
    <name type="common">Darkbarbel catfish</name>
    <name type="synonym">Pelteobagrus vachellii</name>
    <dbReference type="NCBI Taxonomy" id="175792"/>
    <lineage>
        <taxon>Eukaryota</taxon>
        <taxon>Metazoa</taxon>
        <taxon>Chordata</taxon>
        <taxon>Craniata</taxon>
        <taxon>Vertebrata</taxon>
        <taxon>Euteleostomi</taxon>
        <taxon>Actinopterygii</taxon>
        <taxon>Neopterygii</taxon>
        <taxon>Teleostei</taxon>
        <taxon>Ostariophysi</taxon>
        <taxon>Siluriformes</taxon>
        <taxon>Bagridae</taxon>
        <taxon>Tachysurus</taxon>
    </lineage>
</organism>
<dbReference type="InterPro" id="IPR011333">
    <property type="entry name" value="SKP1/BTB/POZ_sf"/>
</dbReference>
<evidence type="ECO:0000256" key="13">
    <source>
        <dbReference type="ARBA" id="ARBA00023125"/>
    </source>
</evidence>
<dbReference type="SUPFAM" id="SSF56112">
    <property type="entry name" value="Protein kinase-like (PK-like)"/>
    <property type="match status" value="1"/>
</dbReference>
<accession>A0AA88TJD8</accession>
<dbReference type="InterPro" id="IPR017441">
    <property type="entry name" value="Protein_kinase_ATP_BS"/>
</dbReference>
<dbReference type="Gene3D" id="3.30.710.10">
    <property type="entry name" value="Potassium Channel Kv1.1, Chain A"/>
    <property type="match status" value="1"/>
</dbReference>
<dbReference type="EC" id="2.7.12.2" evidence="18"/>
<keyword evidence="2" id="KW-0723">Serine/threonine-protein kinase</keyword>
<evidence type="ECO:0000256" key="11">
    <source>
        <dbReference type="ARBA" id="ARBA00022840"/>
    </source>
</evidence>
<evidence type="ECO:0000256" key="4">
    <source>
        <dbReference type="ARBA" id="ARBA00022679"/>
    </source>
</evidence>
<feature type="binding site" evidence="28">
    <location>
        <position position="100"/>
    </location>
    <ligand>
        <name>ATP</name>
        <dbReference type="ChEBI" id="CHEBI:30616"/>
    </ligand>
</feature>
<dbReference type="GO" id="GO:0005739">
    <property type="term" value="C:mitochondrion"/>
    <property type="evidence" value="ECO:0007669"/>
    <property type="project" value="UniProtKB-ARBA"/>
</dbReference>
<evidence type="ECO:0000256" key="16">
    <source>
        <dbReference type="ARBA" id="ARBA00023242"/>
    </source>
</evidence>
<comment type="subcellular location">
    <subcellularLocation>
        <location evidence="1">Nucleus</location>
    </subcellularLocation>
</comment>
<feature type="region of interest" description="Disordered" evidence="29">
    <location>
        <begin position="287"/>
        <end position="308"/>
    </location>
</feature>
<dbReference type="PROSITE" id="PS50157">
    <property type="entry name" value="ZINC_FINGER_C2H2_2"/>
    <property type="match status" value="4"/>
</dbReference>
<keyword evidence="14" id="KW-0829">Tyrosine-protein kinase</keyword>
<dbReference type="FunFam" id="3.30.160.60:FF:001448">
    <property type="entry name" value="Zinc finger and BTB domain containing 7a"/>
    <property type="match status" value="1"/>
</dbReference>
<evidence type="ECO:0000256" key="7">
    <source>
        <dbReference type="ARBA" id="ARBA00022741"/>
    </source>
</evidence>
<feature type="region of interest" description="Disordered" evidence="29">
    <location>
        <begin position="780"/>
        <end position="801"/>
    </location>
</feature>
<dbReference type="Pfam" id="PF00069">
    <property type="entry name" value="Pkinase"/>
    <property type="match status" value="1"/>
</dbReference>
<evidence type="ECO:0000256" key="29">
    <source>
        <dbReference type="SAM" id="MobiDB-lite"/>
    </source>
</evidence>
<dbReference type="GO" id="GO:0004708">
    <property type="term" value="F:MAP kinase kinase activity"/>
    <property type="evidence" value="ECO:0007669"/>
    <property type="project" value="UniProtKB-EC"/>
</dbReference>
<feature type="compositionally biased region" description="Acidic residues" evidence="29">
    <location>
        <begin position="958"/>
        <end position="967"/>
    </location>
</feature>
<dbReference type="GO" id="GO:0003677">
    <property type="term" value="F:DNA binding"/>
    <property type="evidence" value="ECO:0007669"/>
    <property type="project" value="UniProtKB-KW"/>
</dbReference>
<keyword evidence="16" id="KW-0539">Nucleus</keyword>
<dbReference type="CDD" id="cd06615">
    <property type="entry name" value="PKc_MEK"/>
    <property type="match status" value="1"/>
</dbReference>
<feature type="compositionally biased region" description="Gly residues" evidence="29">
    <location>
        <begin position="786"/>
        <end position="799"/>
    </location>
</feature>
<dbReference type="GO" id="GO:0003700">
    <property type="term" value="F:DNA-binding transcription factor activity"/>
    <property type="evidence" value="ECO:0007669"/>
    <property type="project" value="UniProtKB-ARBA"/>
</dbReference>
<evidence type="ECO:0000256" key="8">
    <source>
        <dbReference type="ARBA" id="ARBA00022771"/>
    </source>
</evidence>
<evidence type="ECO:0000259" key="30">
    <source>
        <dbReference type="PROSITE" id="PS50011"/>
    </source>
</evidence>
<comment type="catalytic activity">
    <reaction evidence="24">
        <text>L-tyrosyl-[protein] + ATP = O-phospho-L-tyrosyl-[protein] + ADP + H(+)</text>
        <dbReference type="Rhea" id="RHEA:10596"/>
        <dbReference type="Rhea" id="RHEA-COMP:10136"/>
        <dbReference type="Rhea" id="RHEA-COMP:20101"/>
        <dbReference type="ChEBI" id="CHEBI:15378"/>
        <dbReference type="ChEBI" id="CHEBI:30616"/>
        <dbReference type="ChEBI" id="CHEBI:46858"/>
        <dbReference type="ChEBI" id="CHEBI:61978"/>
        <dbReference type="ChEBI" id="CHEBI:456216"/>
        <dbReference type="EC" id="2.7.12.2"/>
    </reaction>
</comment>
<dbReference type="GO" id="GO:0005829">
    <property type="term" value="C:cytosol"/>
    <property type="evidence" value="ECO:0007669"/>
    <property type="project" value="UniProtKB-ARBA"/>
</dbReference>
<evidence type="ECO:0000256" key="10">
    <source>
        <dbReference type="ARBA" id="ARBA00022833"/>
    </source>
</evidence>
<dbReference type="GO" id="GO:0004674">
    <property type="term" value="F:protein serine/threonine kinase activity"/>
    <property type="evidence" value="ECO:0007669"/>
    <property type="project" value="UniProtKB-KW"/>
</dbReference>
<dbReference type="InterPro" id="IPR036236">
    <property type="entry name" value="Znf_C2H2_sf"/>
</dbReference>
<dbReference type="FunFam" id="3.30.160.60:FF:000138">
    <property type="entry name" value="Zinc finger and BTB domain containing 7C"/>
    <property type="match status" value="1"/>
</dbReference>
<protein>
    <recommendedName>
        <fullName evidence="19">Dual specificity mitogen-activated protein kinase kinase 2</fullName>
        <ecNumber evidence="18">2.7.12.2</ecNumber>
    </recommendedName>
    <alternativeName>
        <fullName evidence="21">ERK activator kinase 2</fullName>
    </alternativeName>
    <alternativeName>
        <fullName evidence="26">Leukemia/lymphoma-related factor</fullName>
    </alternativeName>
    <alternativeName>
        <fullName evidence="20">MAPK/ERK kinase 2</fullName>
    </alternativeName>
    <alternativeName>
        <fullName evidence="25">Zinc finger and BTB domain-containing protein 7A</fullName>
    </alternativeName>
</protein>
<dbReference type="Gene3D" id="3.30.160.60">
    <property type="entry name" value="Classic Zinc Finger"/>
    <property type="match status" value="4"/>
</dbReference>
<feature type="region of interest" description="Disordered" evidence="29">
    <location>
        <begin position="428"/>
        <end position="478"/>
    </location>
</feature>
<dbReference type="SMART" id="SM00355">
    <property type="entry name" value="ZnF_C2H2"/>
    <property type="match status" value="4"/>
</dbReference>
<dbReference type="InterPro" id="IPR050915">
    <property type="entry name" value="MAP_kinase_kinase"/>
</dbReference>
<feature type="domain" description="C2H2-type" evidence="31">
    <location>
        <begin position="866"/>
        <end position="893"/>
    </location>
</feature>
<dbReference type="FunFam" id="3.30.160.60:FF:000115">
    <property type="entry name" value="Zinc finger and BTB domain containing 7C"/>
    <property type="match status" value="1"/>
</dbReference>
<keyword evidence="13" id="KW-0238">DNA-binding</keyword>
<evidence type="ECO:0000313" key="32">
    <source>
        <dbReference type="EMBL" id="KAK2869151.1"/>
    </source>
</evidence>
<feature type="domain" description="Protein kinase" evidence="30">
    <location>
        <begin position="71"/>
        <end position="368"/>
    </location>
</feature>
<evidence type="ECO:0000256" key="9">
    <source>
        <dbReference type="ARBA" id="ARBA00022777"/>
    </source>
</evidence>
<dbReference type="PROSITE" id="PS50011">
    <property type="entry name" value="PROTEIN_KINASE_DOM"/>
    <property type="match status" value="1"/>
</dbReference>
<evidence type="ECO:0000256" key="20">
    <source>
        <dbReference type="ARBA" id="ARBA00042277"/>
    </source>
</evidence>
<comment type="catalytic activity">
    <reaction evidence="22">
        <text>L-seryl-[protein] + ATP = O-phospho-L-seryl-[protein] + ADP + H(+)</text>
        <dbReference type="Rhea" id="RHEA:17989"/>
        <dbReference type="Rhea" id="RHEA-COMP:9863"/>
        <dbReference type="Rhea" id="RHEA-COMP:11604"/>
        <dbReference type="ChEBI" id="CHEBI:15378"/>
        <dbReference type="ChEBI" id="CHEBI:29999"/>
        <dbReference type="ChEBI" id="CHEBI:30616"/>
        <dbReference type="ChEBI" id="CHEBI:83421"/>
        <dbReference type="ChEBI" id="CHEBI:456216"/>
        <dbReference type="EC" id="2.7.12.2"/>
    </reaction>
</comment>
<keyword evidence="5" id="KW-0479">Metal-binding</keyword>
<dbReference type="PROSITE" id="PS00028">
    <property type="entry name" value="ZINC_FINGER_C2H2_1"/>
    <property type="match status" value="3"/>
</dbReference>
<dbReference type="Proteomes" id="UP001187315">
    <property type="component" value="Unassembled WGS sequence"/>
</dbReference>
<evidence type="ECO:0000256" key="22">
    <source>
        <dbReference type="ARBA" id="ARBA00049014"/>
    </source>
</evidence>
<dbReference type="FunFam" id="3.30.200.20:FF:000100">
    <property type="entry name" value="Dual specificity mitogen-activated protein kinase kinase 1"/>
    <property type="match status" value="1"/>
</dbReference>
<name>A0AA88TJD8_TACVA</name>
<dbReference type="GO" id="GO:0005769">
    <property type="term" value="C:early endosome"/>
    <property type="evidence" value="ECO:0007669"/>
    <property type="project" value="UniProtKB-ARBA"/>
</dbReference>
<evidence type="ECO:0000256" key="2">
    <source>
        <dbReference type="ARBA" id="ARBA00022527"/>
    </source>
</evidence>
<dbReference type="FunFam" id="1.10.510.10:FF:000115">
    <property type="entry name" value="Dual specificity mitogen-activated protein kinase kinase 1"/>
    <property type="match status" value="1"/>
</dbReference>
<evidence type="ECO:0000256" key="27">
    <source>
        <dbReference type="PROSITE-ProRule" id="PRU00042"/>
    </source>
</evidence>